<dbReference type="OrthoDB" id="5498008at2"/>
<accession>A0A6N7Q517</accession>
<name>A0A6N7Q517_9BACT</name>
<sequence>MITFAFGAEAWPKSLTVSDVERHKSTLIQQAMFARLTQPAMVFRTLSRGALYWERWLLEKDPGRCEEERVVSGLELARDAGDWKEAELLLAHCQASPELVGRPFVDAWSVIVRDRLPEQVDNEQRLEIAFQRFRGAKDVQDEGARAELARDVMARAMEIGQVGSPVPVNSLLARIAVAQGWNEEAEGSYAALLVCRPLWIPYIVQLSELQAKTDLKRAFSTIETAKSLLGKDFWLAT</sequence>
<proteinExistence type="predicted"/>
<dbReference type="EMBL" id="WJIE01000017">
    <property type="protein sequence ID" value="MRG97364.1"/>
    <property type="molecule type" value="Genomic_DNA"/>
</dbReference>
<evidence type="ECO:0000313" key="1">
    <source>
        <dbReference type="EMBL" id="MRG97364.1"/>
    </source>
</evidence>
<dbReference type="AlphaFoldDB" id="A0A6N7Q517"/>
<dbReference type="Proteomes" id="UP000440224">
    <property type="component" value="Unassembled WGS sequence"/>
</dbReference>
<protein>
    <submittedName>
        <fullName evidence="1">Uncharacterized protein</fullName>
    </submittedName>
</protein>
<gene>
    <name evidence="1" type="ORF">GF068_36375</name>
</gene>
<dbReference type="RefSeq" id="WP_153824153.1">
    <property type="nucleotide sequence ID" value="NZ_WJIE01000017.1"/>
</dbReference>
<reference evidence="1 2" key="1">
    <citation type="submission" date="2019-10" db="EMBL/GenBank/DDBJ databases">
        <title>A soil myxobacterium in the family Polyangiaceae.</title>
        <authorList>
            <person name="Li Y."/>
            <person name="Wang J."/>
        </authorList>
    </citation>
    <scope>NUCLEOTIDE SEQUENCE [LARGE SCALE GENOMIC DNA]</scope>
    <source>
        <strain evidence="1 2">DSM 14734</strain>
    </source>
</reference>
<keyword evidence="2" id="KW-1185">Reference proteome</keyword>
<evidence type="ECO:0000313" key="2">
    <source>
        <dbReference type="Proteomes" id="UP000440224"/>
    </source>
</evidence>
<organism evidence="1 2">
    <name type="scientific">Polyangium spumosum</name>
    <dbReference type="NCBI Taxonomy" id="889282"/>
    <lineage>
        <taxon>Bacteria</taxon>
        <taxon>Pseudomonadati</taxon>
        <taxon>Myxococcota</taxon>
        <taxon>Polyangia</taxon>
        <taxon>Polyangiales</taxon>
        <taxon>Polyangiaceae</taxon>
        <taxon>Polyangium</taxon>
    </lineage>
</organism>
<comment type="caution">
    <text evidence="1">The sequence shown here is derived from an EMBL/GenBank/DDBJ whole genome shotgun (WGS) entry which is preliminary data.</text>
</comment>